<dbReference type="Proteomes" id="UP001151760">
    <property type="component" value="Unassembled WGS sequence"/>
</dbReference>
<dbReference type="InterPro" id="IPR005162">
    <property type="entry name" value="Retrotrans_gag_dom"/>
</dbReference>
<keyword evidence="3" id="KW-0695">RNA-directed DNA polymerase</keyword>
<sequence length="201" mass="23034">MPTNLRIYDGSTNPDDDISRFVGSANQGEWEMLVWCRMFQQTLDGPTRGWFDRMPNGCIDSWANLREKFVERFSLRRRCNKDPTEVSKIVRRANETLPNFKERWTEEMGYIKGVLEVMQISAFMTNSKCPKLARRFADQVPQTVTKMMKHVDDCWLVHDQTVHALASPKANELTIPEQTATGKGTSNPFMAGSLPKTTKPT</sequence>
<gene>
    <name evidence="3" type="ORF">Tco_0952942</name>
</gene>
<keyword evidence="3" id="KW-0808">Transferase</keyword>
<dbReference type="GO" id="GO:0003964">
    <property type="term" value="F:RNA-directed DNA polymerase activity"/>
    <property type="evidence" value="ECO:0007669"/>
    <property type="project" value="UniProtKB-KW"/>
</dbReference>
<evidence type="ECO:0000313" key="4">
    <source>
        <dbReference type="Proteomes" id="UP001151760"/>
    </source>
</evidence>
<feature type="domain" description="Retrotransposon gag" evidence="2">
    <location>
        <begin position="38"/>
        <end position="124"/>
    </location>
</feature>
<evidence type="ECO:0000313" key="3">
    <source>
        <dbReference type="EMBL" id="GJT44227.1"/>
    </source>
</evidence>
<name>A0ABQ5DZ84_9ASTR</name>
<evidence type="ECO:0000259" key="2">
    <source>
        <dbReference type="Pfam" id="PF03732"/>
    </source>
</evidence>
<evidence type="ECO:0000256" key="1">
    <source>
        <dbReference type="SAM" id="MobiDB-lite"/>
    </source>
</evidence>
<accession>A0ABQ5DZ84</accession>
<keyword evidence="3" id="KW-0548">Nucleotidyltransferase</keyword>
<feature type="compositionally biased region" description="Polar residues" evidence="1">
    <location>
        <begin position="176"/>
        <end position="188"/>
    </location>
</feature>
<dbReference type="PANTHER" id="PTHR33223:SF11">
    <property type="entry name" value="ELEMENT PROTEIN, PUTATIVE-RELATED"/>
    <property type="match status" value="1"/>
</dbReference>
<keyword evidence="4" id="KW-1185">Reference proteome</keyword>
<comment type="caution">
    <text evidence="3">The sequence shown here is derived from an EMBL/GenBank/DDBJ whole genome shotgun (WGS) entry which is preliminary data.</text>
</comment>
<dbReference type="PANTHER" id="PTHR33223">
    <property type="entry name" value="CCHC-TYPE DOMAIN-CONTAINING PROTEIN"/>
    <property type="match status" value="1"/>
</dbReference>
<feature type="region of interest" description="Disordered" evidence="1">
    <location>
        <begin position="175"/>
        <end position="201"/>
    </location>
</feature>
<reference evidence="3" key="2">
    <citation type="submission" date="2022-01" db="EMBL/GenBank/DDBJ databases">
        <authorList>
            <person name="Yamashiro T."/>
            <person name="Shiraishi A."/>
            <person name="Satake H."/>
            <person name="Nakayama K."/>
        </authorList>
    </citation>
    <scope>NUCLEOTIDE SEQUENCE</scope>
</reference>
<reference evidence="3" key="1">
    <citation type="journal article" date="2022" name="Int. J. Mol. Sci.">
        <title>Draft Genome of Tanacetum Coccineum: Genomic Comparison of Closely Related Tanacetum-Family Plants.</title>
        <authorList>
            <person name="Yamashiro T."/>
            <person name="Shiraishi A."/>
            <person name="Nakayama K."/>
            <person name="Satake H."/>
        </authorList>
    </citation>
    <scope>NUCLEOTIDE SEQUENCE</scope>
</reference>
<dbReference type="EMBL" id="BQNB010015795">
    <property type="protein sequence ID" value="GJT44227.1"/>
    <property type="molecule type" value="Genomic_DNA"/>
</dbReference>
<organism evidence="3 4">
    <name type="scientific">Tanacetum coccineum</name>
    <dbReference type="NCBI Taxonomy" id="301880"/>
    <lineage>
        <taxon>Eukaryota</taxon>
        <taxon>Viridiplantae</taxon>
        <taxon>Streptophyta</taxon>
        <taxon>Embryophyta</taxon>
        <taxon>Tracheophyta</taxon>
        <taxon>Spermatophyta</taxon>
        <taxon>Magnoliopsida</taxon>
        <taxon>eudicotyledons</taxon>
        <taxon>Gunneridae</taxon>
        <taxon>Pentapetalae</taxon>
        <taxon>asterids</taxon>
        <taxon>campanulids</taxon>
        <taxon>Asterales</taxon>
        <taxon>Asteraceae</taxon>
        <taxon>Asteroideae</taxon>
        <taxon>Anthemideae</taxon>
        <taxon>Anthemidinae</taxon>
        <taxon>Tanacetum</taxon>
    </lineage>
</organism>
<dbReference type="Pfam" id="PF03732">
    <property type="entry name" value="Retrotrans_gag"/>
    <property type="match status" value="1"/>
</dbReference>
<proteinExistence type="predicted"/>
<protein>
    <submittedName>
        <fullName evidence="3">Reverse transcriptase domain-containing protein</fullName>
    </submittedName>
</protein>